<name>A0A1G8EUI0_PSEOR</name>
<keyword evidence="2" id="KW-0255">Endonuclease</keyword>
<dbReference type="EMBL" id="FNBE01000044">
    <property type="protein sequence ID" value="SDH73566.1"/>
    <property type="molecule type" value="Genomic_DNA"/>
</dbReference>
<dbReference type="GO" id="GO:0004519">
    <property type="term" value="F:endonuclease activity"/>
    <property type="evidence" value="ECO:0007669"/>
    <property type="project" value="UniProtKB-KW"/>
</dbReference>
<dbReference type="RefSeq" id="WP_176921640.1">
    <property type="nucleotide sequence ID" value="NZ_FNBE01000044.1"/>
</dbReference>
<dbReference type="Proteomes" id="UP000198967">
    <property type="component" value="Unassembled WGS sequence"/>
</dbReference>
<accession>A0A1G8EUI0</accession>
<gene>
    <name evidence="2" type="ORF">SAMN05216377_1448</name>
</gene>
<evidence type="ECO:0000259" key="1">
    <source>
        <dbReference type="Pfam" id="PF13358"/>
    </source>
</evidence>
<dbReference type="Gene3D" id="3.30.420.10">
    <property type="entry name" value="Ribonuclease H-like superfamily/Ribonuclease H"/>
    <property type="match status" value="1"/>
</dbReference>
<evidence type="ECO:0000313" key="3">
    <source>
        <dbReference type="Proteomes" id="UP000198967"/>
    </source>
</evidence>
<reference evidence="2 3" key="1">
    <citation type="submission" date="2016-10" db="EMBL/GenBank/DDBJ databases">
        <authorList>
            <person name="de Groot N.N."/>
        </authorList>
    </citation>
    <scope>NUCLEOTIDE SEQUENCE [LARGE SCALE GENOMIC DNA]</scope>
    <source>
        <strain evidence="2 3">CGMCC 4.3143</strain>
    </source>
</reference>
<keyword evidence="3" id="KW-1185">Reference proteome</keyword>
<evidence type="ECO:0000313" key="2">
    <source>
        <dbReference type="EMBL" id="SDH73566.1"/>
    </source>
</evidence>
<protein>
    <submittedName>
        <fullName evidence="2">DDE superfamily endonuclease</fullName>
    </submittedName>
</protein>
<dbReference type="Pfam" id="PF13358">
    <property type="entry name" value="DDE_3"/>
    <property type="match status" value="1"/>
</dbReference>
<keyword evidence="2" id="KW-0540">Nuclease</keyword>
<dbReference type="InterPro" id="IPR036397">
    <property type="entry name" value="RNaseH_sf"/>
</dbReference>
<organism evidence="2 3">
    <name type="scientific">Pseudonocardia oroxyli</name>
    <dbReference type="NCBI Taxonomy" id="366584"/>
    <lineage>
        <taxon>Bacteria</taxon>
        <taxon>Bacillati</taxon>
        <taxon>Actinomycetota</taxon>
        <taxon>Actinomycetes</taxon>
        <taxon>Pseudonocardiales</taxon>
        <taxon>Pseudonocardiaceae</taxon>
        <taxon>Pseudonocardia</taxon>
    </lineage>
</organism>
<keyword evidence="2" id="KW-0378">Hydrolase</keyword>
<dbReference type="InterPro" id="IPR038717">
    <property type="entry name" value="Tc1-like_DDE_dom"/>
</dbReference>
<feature type="non-terminal residue" evidence="2">
    <location>
        <position position="1"/>
    </location>
</feature>
<dbReference type="GO" id="GO:0003676">
    <property type="term" value="F:nucleic acid binding"/>
    <property type="evidence" value="ECO:0007669"/>
    <property type="project" value="InterPro"/>
</dbReference>
<dbReference type="AlphaFoldDB" id="A0A1G8EUI0"/>
<proteinExistence type="predicted"/>
<feature type="domain" description="Tc1-like transposase DDE" evidence="1">
    <location>
        <begin position="10"/>
        <end position="74"/>
    </location>
</feature>
<sequence length="117" mass="13820">LDAEVPDGLQVHMICDNYSTHKSPTVAAWLVRHPRFHMHFTPTYSSWLNQVERWFALLTDKQLRRGVHKNRHALERDIRAWIADWNDNPRPFHWTSTADEILERLASYLQRIPGAGH</sequence>